<dbReference type="AlphaFoldDB" id="A0A2I1CX86"/>
<feature type="domain" description="Thioesterase" evidence="1">
    <location>
        <begin position="167"/>
        <end position="243"/>
    </location>
</feature>
<dbReference type="RefSeq" id="XP_024690841.1">
    <property type="nucleotide sequence ID" value="XM_024833701.1"/>
</dbReference>
<dbReference type="VEuPathDB" id="FungiDB:P168DRAFT_240162"/>
<evidence type="ECO:0000259" key="1">
    <source>
        <dbReference type="Pfam" id="PF03061"/>
    </source>
</evidence>
<dbReference type="Pfam" id="PF03061">
    <property type="entry name" value="4HBT"/>
    <property type="match status" value="1"/>
</dbReference>
<evidence type="ECO:0000313" key="3">
    <source>
        <dbReference type="Proteomes" id="UP000234254"/>
    </source>
</evidence>
<dbReference type="Gene3D" id="3.10.129.10">
    <property type="entry name" value="Hotdog Thioesterase"/>
    <property type="match status" value="1"/>
</dbReference>
<name>A0A2I1CX86_ASPC2</name>
<dbReference type="OrthoDB" id="506431at2759"/>
<dbReference type="InterPro" id="IPR006683">
    <property type="entry name" value="Thioestr_dom"/>
</dbReference>
<dbReference type="CDD" id="cd03443">
    <property type="entry name" value="PaaI_thioesterase"/>
    <property type="match status" value="1"/>
</dbReference>
<dbReference type="PANTHER" id="PTHR47260:SF1">
    <property type="entry name" value="UPF0644 PROTEIN PB2B4.06"/>
    <property type="match status" value="1"/>
</dbReference>
<dbReference type="InterPro" id="IPR029069">
    <property type="entry name" value="HotDog_dom_sf"/>
</dbReference>
<evidence type="ECO:0000313" key="2">
    <source>
        <dbReference type="EMBL" id="PKY02247.1"/>
    </source>
</evidence>
<dbReference type="GeneID" id="36541225"/>
<dbReference type="EMBL" id="MSFM01000010">
    <property type="protein sequence ID" value="PKY02247.1"/>
    <property type="molecule type" value="Genomic_DNA"/>
</dbReference>
<dbReference type="Proteomes" id="UP000234254">
    <property type="component" value="Unassembled WGS sequence"/>
</dbReference>
<sequence>MFGPRRVLQSRLRLLAPQSLSRSRFQASRNVSSVAPSPTTEPSKWPRRLVYAAIFGSLGTFAGKWMDEKVSAPPRPGSDEDRRRLEDIHRVYEHQLPIVKKLRNNPDYIEDNVYVNYSDDDKMNRFTSGLLRGSRGVAFQKIFWNDKEKKAVNIVYLGTGIEGWPTVVHGGALGTIIDEHLGRAAVRHLPERTGVTANLEINYRAPVFSGHFYTFYATLDQERSTDRKAYVTGEVRDPMGQVCAQASGLFVVPKKYELRTLGDRF</sequence>
<dbReference type="SUPFAM" id="SSF54637">
    <property type="entry name" value="Thioesterase/thiol ester dehydrase-isomerase"/>
    <property type="match status" value="1"/>
</dbReference>
<accession>A0A2I1CX86</accession>
<keyword evidence="3" id="KW-1185">Reference proteome</keyword>
<proteinExistence type="predicted"/>
<dbReference type="PANTHER" id="PTHR47260">
    <property type="entry name" value="UPF0644 PROTEIN PB2B4.06"/>
    <property type="match status" value="1"/>
</dbReference>
<protein>
    <submittedName>
        <fullName evidence="2">Thioesterase family protein</fullName>
    </submittedName>
</protein>
<reference evidence="2" key="1">
    <citation type="submission" date="2016-12" db="EMBL/GenBank/DDBJ databases">
        <title>The genomes of Aspergillus section Nigri reveals drivers in fungal speciation.</title>
        <authorList>
            <consortium name="DOE Joint Genome Institute"/>
            <person name="Vesth T.C."/>
            <person name="Nybo J."/>
            <person name="Theobald S."/>
            <person name="Brandl J."/>
            <person name="Frisvad J.C."/>
            <person name="Nielsen K.F."/>
            <person name="Lyhne E.K."/>
            <person name="Kogle M.E."/>
            <person name="Kuo A."/>
            <person name="Riley R."/>
            <person name="Clum A."/>
            <person name="Nolan M."/>
            <person name="Lipzen A."/>
            <person name="Salamov A."/>
            <person name="Henrissat B."/>
            <person name="Wiebenga A."/>
            <person name="De vries R.P."/>
            <person name="Grigoriev I.V."/>
            <person name="Mortensen U.H."/>
            <person name="Andersen M.R."/>
            <person name="Baker S.E."/>
        </authorList>
    </citation>
    <scope>NUCLEOTIDE SEQUENCE</scope>
    <source>
        <strain evidence="2">IBT 28561</strain>
    </source>
</reference>
<comment type="caution">
    <text evidence="2">The sequence shown here is derived from an EMBL/GenBank/DDBJ whole genome shotgun (WGS) entry which is preliminary data.</text>
</comment>
<organism evidence="2 3">
    <name type="scientific">Aspergillus campestris (strain IBT 28561)</name>
    <dbReference type="NCBI Taxonomy" id="1392248"/>
    <lineage>
        <taxon>Eukaryota</taxon>
        <taxon>Fungi</taxon>
        <taxon>Dikarya</taxon>
        <taxon>Ascomycota</taxon>
        <taxon>Pezizomycotina</taxon>
        <taxon>Eurotiomycetes</taxon>
        <taxon>Eurotiomycetidae</taxon>
        <taxon>Eurotiales</taxon>
        <taxon>Aspergillaceae</taxon>
        <taxon>Aspergillus</taxon>
        <taxon>Aspergillus subgen. Circumdati</taxon>
    </lineage>
</organism>
<gene>
    <name evidence="2" type="ORF">P168DRAFT_240162</name>
</gene>
<dbReference type="InterPro" id="IPR052061">
    <property type="entry name" value="PTE-AB_protein"/>
</dbReference>